<accession>A0ABW4CH81</accession>
<protein>
    <recommendedName>
        <fullName evidence="3">DUF2004 domain-containing protein</fullName>
    </recommendedName>
</protein>
<evidence type="ECO:0008006" key="3">
    <source>
        <dbReference type="Google" id="ProtNLM"/>
    </source>
</evidence>
<dbReference type="EMBL" id="JBHTOC010000010">
    <property type="protein sequence ID" value="MFD1430169.1"/>
    <property type="molecule type" value="Genomic_DNA"/>
</dbReference>
<dbReference type="RefSeq" id="WP_203637077.1">
    <property type="nucleotide sequence ID" value="NZ_BOLS01000008.1"/>
</dbReference>
<sequence length="129" mass="14264">MVYFVYQGEWGDKMRYAVVGAMFQDGSLTVFHSGLDDEPLDFEKAIRQALSQVIAGLAASPLADLHALTDEVMQVLMAKQADLHALDDETGDNLTVNWLADDHFIISVMDETEQFQLSVAVTPIIDTTD</sequence>
<gene>
    <name evidence="1" type="ORF">ACFQ4P_07915</name>
</gene>
<organism evidence="1 2">
    <name type="scientific">Lacticaseibacillus mingshuiensis</name>
    <dbReference type="NCBI Taxonomy" id="2799574"/>
    <lineage>
        <taxon>Bacteria</taxon>
        <taxon>Bacillati</taxon>
        <taxon>Bacillota</taxon>
        <taxon>Bacilli</taxon>
        <taxon>Lactobacillales</taxon>
        <taxon>Lactobacillaceae</taxon>
        <taxon>Lacticaseibacillus</taxon>
    </lineage>
</organism>
<keyword evidence="2" id="KW-1185">Reference proteome</keyword>
<dbReference type="Proteomes" id="UP001597196">
    <property type="component" value="Unassembled WGS sequence"/>
</dbReference>
<name>A0ABW4CH81_9LACO</name>
<evidence type="ECO:0000313" key="1">
    <source>
        <dbReference type="EMBL" id="MFD1430169.1"/>
    </source>
</evidence>
<evidence type="ECO:0000313" key="2">
    <source>
        <dbReference type="Proteomes" id="UP001597196"/>
    </source>
</evidence>
<reference evidence="2" key="1">
    <citation type="journal article" date="2019" name="Int. J. Syst. Evol. Microbiol.">
        <title>The Global Catalogue of Microorganisms (GCM) 10K type strain sequencing project: providing services to taxonomists for standard genome sequencing and annotation.</title>
        <authorList>
            <consortium name="The Broad Institute Genomics Platform"/>
            <consortium name="The Broad Institute Genome Sequencing Center for Infectious Disease"/>
            <person name="Wu L."/>
            <person name="Ma J."/>
        </authorList>
    </citation>
    <scope>NUCLEOTIDE SEQUENCE [LARGE SCALE GENOMIC DNA]</scope>
    <source>
        <strain evidence="2">CCM 8980</strain>
    </source>
</reference>
<proteinExistence type="predicted"/>
<comment type="caution">
    <text evidence="1">The sequence shown here is derived from an EMBL/GenBank/DDBJ whole genome shotgun (WGS) entry which is preliminary data.</text>
</comment>